<proteinExistence type="inferred from homology"/>
<sequence length="194" mass="22740">MCSYYLVLLVAFFVYTSAEMISEECKDQNRTETEQETFYSCCEFESAFNETMSKEEEEAHEFCRNEFEKANNISDDEQPSPASEGRDCYFECILKKMGAMSEDYKMDKEKITAWFMEGVNKDFEEIGKQAMEKCYNKNYPKEHCASGIMGMLWCLEEELFMACPAKYWDNSEKCSEAKAYVKKCSSYMMMPLQD</sequence>
<dbReference type="CDD" id="cd23992">
    <property type="entry name" value="PBP_GOBP"/>
    <property type="match status" value="1"/>
</dbReference>
<dbReference type="PANTHER" id="PTHR21066">
    <property type="entry name" value="ODORANT-BINDING PROTEIN 59A-RELATED"/>
    <property type="match status" value="1"/>
</dbReference>
<evidence type="ECO:0000256" key="2">
    <source>
        <dbReference type="ARBA" id="ARBA00008098"/>
    </source>
</evidence>
<reference evidence="5" key="2">
    <citation type="submission" date="2014-07" db="EMBL/GenBank/DDBJ databases">
        <authorList>
            <person name="Hull J."/>
        </authorList>
    </citation>
    <scope>NUCLEOTIDE SEQUENCE</scope>
</reference>
<feature type="chain" id="PRO_5002071018" evidence="4">
    <location>
        <begin position="19"/>
        <end position="194"/>
    </location>
</feature>
<dbReference type="EMBL" id="GBHO01007332">
    <property type="protein sequence ID" value="JAG36272.1"/>
    <property type="molecule type" value="Transcribed_RNA"/>
</dbReference>
<keyword evidence="4" id="KW-0732">Signal</keyword>
<keyword evidence="3" id="KW-0964">Secreted</keyword>
<dbReference type="Gene3D" id="1.10.238.270">
    <property type="match status" value="1"/>
</dbReference>
<dbReference type="SUPFAM" id="SSF47565">
    <property type="entry name" value="Insect pheromone/odorant-binding proteins"/>
    <property type="match status" value="1"/>
</dbReference>
<dbReference type="PANTHER" id="PTHR21066:SF15">
    <property type="entry name" value="GH25962P-RELATED"/>
    <property type="match status" value="1"/>
</dbReference>
<dbReference type="GO" id="GO:0005549">
    <property type="term" value="F:odorant binding"/>
    <property type="evidence" value="ECO:0007669"/>
    <property type="project" value="InterPro"/>
</dbReference>
<dbReference type="GO" id="GO:0008168">
    <property type="term" value="F:methyltransferase activity"/>
    <property type="evidence" value="ECO:0007669"/>
    <property type="project" value="UniProtKB-KW"/>
</dbReference>
<evidence type="ECO:0000313" key="5">
    <source>
        <dbReference type="EMBL" id="JAG36272.1"/>
    </source>
</evidence>
<protein>
    <submittedName>
        <fullName evidence="5">Ribosomal RNA small subunit methyltransferase A</fullName>
    </submittedName>
</protein>
<reference evidence="5" key="1">
    <citation type="journal article" date="2014" name="PLoS ONE">
        <title>Transcriptome-Based Identification of ABC Transporters in the Western Tarnished Plant Bug Lygus hesperus.</title>
        <authorList>
            <person name="Hull J.J."/>
            <person name="Chaney K."/>
            <person name="Geib S.M."/>
            <person name="Fabrick J.A."/>
            <person name="Brent C.S."/>
            <person name="Walsh D."/>
            <person name="Lavine L.C."/>
        </authorList>
    </citation>
    <scope>NUCLEOTIDE SEQUENCE</scope>
</reference>
<gene>
    <name evidence="5" type="primary">rsmA_24</name>
    <name evidence="5" type="ORF">CM83_9997</name>
</gene>
<dbReference type="GO" id="GO:0032259">
    <property type="term" value="P:methylation"/>
    <property type="evidence" value="ECO:0007669"/>
    <property type="project" value="UniProtKB-KW"/>
</dbReference>
<evidence type="ECO:0000256" key="1">
    <source>
        <dbReference type="ARBA" id="ARBA00004613"/>
    </source>
</evidence>
<feature type="signal peptide" evidence="4">
    <location>
        <begin position="1"/>
        <end position="18"/>
    </location>
</feature>
<organism evidence="5">
    <name type="scientific">Lygus hesperus</name>
    <name type="common">Western plant bug</name>
    <dbReference type="NCBI Taxonomy" id="30085"/>
    <lineage>
        <taxon>Eukaryota</taxon>
        <taxon>Metazoa</taxon>
        <taxon>Ecdysozoa</taxon>
        <taxon>Arthropoda</taxon>
        <taxon>Hexapoda</taxon>
        <taxon>Insecta</taxon>
        <taxon>Pterygota</taxon>
        <taxon>Neoptera</taxon>
        <taxon>Paraneoptera</taxon>
        <taxon>Hemiptera</taxon>
        <taxon>Heteroptera</taxon>
        <taxon>Panheteroptera</taxon>
        <taxon>Cimicomorpha</taxon>
        <taxon>Miridae</taxon>
        <taxon>Mirini</taxon>
        <taxon>Lygus</taxon>
    </lineage>
</organism>
<evidence type="ECO:0000256" key="4">
    <source>
        <dbReference type="SAM" id="SignalP"/>
    </source>
</evidence>
<dbReference type="InterPro" id="IPR006170">
    <property type="entry name" value="PBP/GOBP"/>
</dbReference>
<accession>A0A0A9YTC0</accession>
<comment type="subcellular location">
    <subcellularLocation>
        <location evidence="1">Secreted</location>
    </subcellularLocation>
</comment>
<dbReference type="Pfam" id="PF01395">
    <property type="entry name" value="PBP_GOBP"/>
    <property type="match status" value="1"/>
</dbReference>
<dbReference type="AlphaFoldDB" id="A0A0A9YTC0"/>
<name>A0A0A9YTC0_LYGHE</name>
<dbReference type="InterPro" id="IPR036728">
    <property type="entry name" value="PBP_GOBP_sf"/>
</dbReference>
<evidence type="ECO:0000256" key="3">
    <source>
        <dbReference type="ARBA" id="ARBA00022525"/>
    </source>
</evidence>
<dbReference type="InterPro" id="IPR052295">
    <property type="entry name" value="Odorant-binding_protein"/>
</dbReference>
<keyword evidence="5" id="KW-0489">Methyltransferase</keyword>
<keyword evidence="5" id="KW-0808">Transferase</keyword>
<dbReference type="GO" id="GO:0005576">
    <property type="term" value="C:extracellular region"/>
    <property type="evidence" value="ECO:0007669"/>
    <property type="project" value="UniProtKB-SubCell"/>
</dbReference>
<comment type="similarity">
    <text evidence="2">Belongs to the PBP/GOBP family.</text>
</comment>